<sequence length="170" mass="20224">MKKTSLKVITIFSFIIFSSNSLLIAREKREAINELLDLSGINSLGEEMVDNAAKEMIEALQEKRKNLPKRVYEIINEEKDFFKQKELVKKKTLYNFLYYECDRKFSYDQVEELIAFYKTPLGEKTLSMYKTINSEGIKISYKWYNNKIKMFPRMVKERLEEEGVLKTKLE</sequence>
<organism evidence="2 3">
    <name type="scientific">Desulforhopalus singaporensis</name>
    <dbReference type="NCBI Taxonomy" id="91360"/>
    <lineage>
        <taxon>Bacteria</taxon>
        <taxon>Pseudomonadati</taxon>
        <taxon>Thermodesulfobacteriota</taxon>
        <taxon>Desulfobulbia</taxon>
        <taxon>Desulfobulbales</taxon>
        <taxon>Desulfocapsaceae</taxon>
        <taxon>Desulforhopalus</taxon>
    </lineage>
</organism>
<proteinExistence type="predicted"/>
<name>A0A1H0KBQ8_9BACT</name>
<evidence type="ECO:0000259" key="1">
    <source>
        <dbReference type="Pfam" id="PF09832"/>
    </source>
</evidence>
<dbReference type="Proteomes" id="UP000199073">
    <property type="component" value="Unassembled WGS sequence"/>
</dbReference>
<evidence type="ECO:0000313" key="2">
    <source>
        <dbReference type="EMBL" id="SDO53269.1"/>
    </source>
</evidence>
<dbReference type="OrthoDB" id="5510290at2"/>
<dbReference type="InterPro" id="IPR018637">
    <property type="entry name" value="DUF2059"/>
</dbReference>
<reference evidence="2 3" key="1">
    <citation type="submission" date="2016-10" db="EMBL/GenBank/DDBJ databases">
        <authorList>
            <person name="de Groot N.N."/>
        </authorList>
    </citation>
    <scope>NUCLEOTIDE SEQUENCE [LARGE SCALE GENOMIC DNA]</scope>
    <source>
        <strain evidence="2 3">DSM 12130</strain>
    </source>
</reference>
<feature type="domain" description="DUF2059" evidence="1">
    <location>
        <begin position="103"/>
        <end position="139"/>
    </location>
</feature>
<accession>A0A1H0KBQ8</accession>
<dbReference type="Pfam" id="PF09832">
    <property type="entry name" value="DUF2059"/>
    <property type="match status" value="1"/>
</dbReference>
<dbReference type="EMBL" id="FNJI01000003">
    <property type="protein sequence ID" value="SDO53269.1"/>
    <property type="molecule type" value="Genomic_DNA"/>
</dbReference>
<protein>
    <recommendedName>
        <fullName evidence="1">DUF2059 domain-containing protein</fullName>
    </recommendedName>
</protein>
<dbReference type="RefSeq" id="WP_092219347.1">
    <property type="nucleotide sequence ID" value="NZ_FNJI01000003.1"/>
</dbReference>
<evidence type="ECO:0000313" key="3">
    <source>
        <dbReference type="Proteomes" id="UP000199073"/>
    </source>
</evidence>
<dbReference type="AlphaFoldDB" id="A0A1H0KBQ8"/>
<keyword evidence="3" id="KW-1185">Reference proteome</keyword>
<gene>
    <name evidence="2" type="ORF">SAMN05660330_00438</name>
</gene>